<reference evidence="2" key="2">
    <citation type="submission" date="2024-07" db="EMBL/GenBank/DDBJ databases">
        <title>Streptomyces haneummycinica sp. nov., a new antibiotic-producing actinobacterium isolated from marine sediment.</title>
        <authorList>
            <person name="Uemura M."/>
            <person name="Hamada M."/>
            <person name="Hirano S."/>
            <person name="Kobayashi K."/>
            <person name="Ohshiro T."/>
            <person name="Kobayashi T."/>
            <person name="Terahara T."/>
        </authorList>
    </citation>
    <scope>NUCLEOTIDE SEQUENCE</scope>
    <source>
        <strain evidence="2">KM77-8</strain>
    </source>
</reference>
<proteinExistence type="predicted"/>
<evidence type="ECO:0000313" key="2">
    <source>
        <dbReference type="EMBL" id="BFO21358.1"/>
    </source>
</evidence>
<dbReference type="AlphaFoldDB" id="A0AAT9HVI3"/>
<sequence length="61" mass="6485">MVVGDGWEGSSGGGSWPWETIVRSPSYAMETVTGECQPGTVRDGERSMPSPCCSVSQQYSP</sequence>
<dbReference type="EMBL" id="AP035768">
    <property type="protein sequence ID" value="BFO21358.1"/>
    <property type="molecule type" value="Genomic_DNA"/>
</dbReference>
<gene>
    <name evidence="2" type="ORF">SHKM778_77460</name>
</gene>
<protein>
    <submittedName>
        <fullName evidence="2">Uncharacterized protein</fullName>
    </submittedName>
</protein>
<evidence type="ECO:0000256" key="1">
    <source>
        <dbReference type="SAM" id="MobiDB-lite"/>
    </source>
</evidence>
<accession>A0AAT9HVI3</accession>
<organism evidence="2">
    <name type="scientific">Streptomyces haneummycinicus</name>
    <dbReference type="NCBI Taxonomy" id="3074435"/>
    <lineage>
        <taxon>Bacteria</taxon>
        <taxon>Bacillati</taxon>
        <taxon>Actinomycetota</taxon>
        <taxon>Actinomycetes</taxon>
        <taxon>Kitasatosporales</taxon>
        <taxon>Streptomycetaceae</taxon>
        <taxon>Streptomyces</taxon>
    </lineage>
</organism>
<feature type="region of interest" description="Disordered" evidence="1">
    <location>
        <begin position="39"/>
        <end position="61"/>
    </location>
</feature>
<name>A0AAT9HVI3_9ACTN</name>
<reference evidence="2" key="1">
    <citation type="submission" date="2024-06" db="EMBL/GenBank/DDBJ databases">
        <authorList>
            <consortium name="consrtm"/>
            <person name="Uemura M."/>
            <person name="Terahara T."/>
        </authorList>
    </citation>
    <scope>NUCLEOTIDE SEQUENCE</scope>
    <source>
        <strain evidence="2">KM77-8</strain>
    </source>
</reference>